<sequence>MGPLGGNLLETKIKRSVVEGRGGGSGISGSGDWHPSLSGMTFDGLEGKDAVRPEEQFTVQENFVKEVMGFFREFHERLRQRDPLLPYLFVIGMEDLSCLIKRVVNEGFLFGCGVTGRGGRGVPISHLLFVNDILECCEDSQDNMVFLMLLSSYLGLPLGALSKSMTGWDGVEERFHKRKGGLGVKCLSLLNKALLCKWCWHFVDERGALWKQVISGKYGVEKKGWCSREVREGRVSFWNDKWYGNKALCVSFSSLFALAFPKKAQVVDECDSMIEDGGWNPMSFRSFNDWELDRVESLSMNALESSVAVPFLRSIIWIRCNPPKAGFCRLGSGVRQGLNFGSSGIVLFSDPCPDQLTYLAWVLLRFEASSSLKINMSKIELIPIGDVPNVEELATDSFPSLFAFAIAKEAWVDDIREAEGGMIT</sequence>
<dbReference type="EMBL" id="QGNW01000089">
    <property type="protein sequence ID" value="RVW99157.1"/>
    <property type="molecule type" value="Genomic_DNA"/>
</dbReference>
<dbReference type="Proteomes" id="UP000288805">
    <property type="component" value="Unassembled WGS sequence"/>
</dbReference>
<comment type="caution">
    <text evidence="1">The sequence shown here is derived from an EMBL/GenBank/DDBJ whole genome shotgun (WGS) entry which is preliminary data.</text>
</comment>
<protein>
    <submittedName>
        <fullName evidence="1">Uncharacterized protein</fullName>
    </submittedName>
</protein>
<evidence type="ECO:0000313" key="1">
    <source>
        <dbReference type="EMBL" id="RVW99157.1"/>
    </source>
</evidence>
<proteinExistence type="predicted"/>
<evidence type="ECO:0000313" key="2">
    <source>
        <dbReference type="Proteomes" id="UP000288805"/>
    </source>
</evidence>
<accession>A0A438IR16</accession>
<gene>
    <name evidence="1" type="ORF">CK203_019096</name>
</gene>
<organism evidence="1 2">
    <name type="scientific">Vitis vinifera</name>
    <name type="common">Grape</name>
    <dbReference type="NCBI Taxonomy" id="29760"/>
    <lineage>
        <taxon>Eukaryota</taxon>
        <taxon>Viridiplantae</taxon>
        <taxon>Streptophyta</taxon>
        <taxon>Embryophyta</taxon>
        <taxon>Tracheophyta</taxon>
        <taxon>Spermatophyta</taxon>
        <taxon>Magnoliopsida</taxon>
        <taxon>eudicotyledons</taxon>
        <taxon>Gunneridae</taxon>
        <taxon>Pentapetalae</taxon>
        <taxon>rosids</taxon>
        <taxon>Vitales</taxon>
        <taxon>Vitaceae</taxon>
        <taxon>Viteae</taxon>
        <taxon>Vitis</taxon>
    </lineage>
</organism>
<reference evidence="1 2" key="1">
    <citation type="journal article" date="2018" name="PLoS Genet.">
        <title>Population sequencing reveals clonal diversity and ancestral inbreeding in the grapevine cultivar Chardonnay.</title>
        <authorList>
            <person name="Roach M.J."/>
            <person name="Johnson D.L."/>
            <person name="Bohlmann J."/>
            <person name="van Vuuren H.J."/>
            <person name="Jones S.J."/>
            <person name="Pretorius I.S."/>
            <person name="Schmidt S.A."/>
            <person name="Borneman A.R."/>
        </authorList>
    </citation>
    <scope>NUCLEOTIDE SEQUENCE [LARGE SCALE GENOMIC DNA]</scope>
    <source>
        <strain evidence="2">cv. Chardonnay</strain>
        <tissue evidence="1">Leaf</tissue>
    </source>
</reference>
<dbReference type="AlphaFoldDB" id="A0A438IR16"/>
<name>A0A438IR16_VITVI</name>